<feature type="transmembrane region" description="Helical" evidence="7">
    <location>
        <begin position="218"/>
        <end position="241"/>
    </location>
</feature>
<dbReference type="OrthoDB" id="761598at2759"/>
<keyword evidence="3 7" id="KW-0812">Transmembrane</keyword>
<keyword evidence="4" id="KW-0256">Endoplasmic reticulum</keyword>
<proteinExistence type="inferred from homology"/>
<keyword evidence="6 7" id="KW-0472">Membrane</keyword>
<evidence type="ECO:0000256" key="3">
    <source>
        <dbReference type="ARBA" id="ARBA00022692"/>
    </source>
</evidence>
<organism evidence="8 9">
    <name type="scientific">Eragrostis curvula</name>
    <name type="common">weeping love grass</name>
    <dbReference type="NCBI Taxonomy" id="38414"/>
    <lineage>
        <taxon>Eukaryota</taxon>
        <taxon>Viridiplantae</taxon>
        <taxon>Streptophyta</taxon>
        <taxon>Embryophyta</taxon>
        <taxon>Tracheophyta</taxon>
        <taxon>Spermatophyta</taxon>
        <taxon>Magnoliopsida</taxon>
        <taxon>Liliopsida</taxon>
        <taxon>Poales</taxon>
        <taxon>Poaceae</taxon>
        <taxon>PACMAD clade</taxon>
        <taxon>Chloridoideae</taxon>
        <taxon>Eragrostideae</taxon>
        <taxon>Eragrostidinae</taxon>
        <taxon>Eragrostis</taxon>
    </lineage>
</organism>
<dbReference type="InterPro" id="IPR029008">
    <property type="entry name" value="EMC6-like"/>
</dbReference>
<dbReference type="PANTHER" id="PTHR31168">
    <property type="entry name" value="OS02G0292800 PROTEIN"/>
    <property type="match status" value="1"/>
</dbReference>
<evidence type="ECO:0000256" key="4">
    <source>
        <dbReference type="ARBA" id="ARBA00022824"/>
    </source>
</evidence>
<dbReference type="Pfam" id="PF04654">
    <property type="entry name" value="DUF599"/>
    <property type="match status" value="1"/>
</dbReference>
<reference evidence="8 9" key="1">
    <citation type="journal article" date="2019" name="Sci. Rep.">
        <title>A high-quality genome of Eragrostis curvula grass provides insights into Poaceae evolution and supports new strategies to enhance forage quality.</title>
        <authorList>
            <person name="Carballo J."/>
            <person name="Santos B.A.C.M."/>
            <person name="Zappacosta D."/>
            <person name="Garbus I."/>
            <person name="Selva J.P."/>
            <person name="Gallo C.A."/>
            <person name="Diaz A."/>
            <person name="Albertini E."/>
            <person name="Caccamo M."/>
            <person name="Echenique V."/>
        </authorList>
    </citation>
    <scope>NUCLEOTIDE SEQUENCE [LARGE SCALE GENOMIC DNA]</scope>
    <source>
        <strain evidence="9">cv. Victoria</strain>
        <tissue evidence="8">Leaf</tissue>
    </source>
</reference>
<dbReference type="InterPro" id="IPR006747">
    <property type="entry name" value="DUF599"/>
</dbReference>
<feature type="transmembrane region" description="Helical" evidence="7">
    <location>
        <begin position="84"/>
        <end position="102"/>
    </location>
</feature>
<evidence type="ECO:0000256" key="1">
    <source>
        <dbReference type="ARBA" id="ARBA00004477"/>
    </source>
</evidence>
<keyword evidence="9" id="KW-1185">Reference proteome</keyword>
<evidence type="ECO:0000256" key="7">
    <source>
        <dbReference type="SAM" id="Phobius"/>
    </source>
</evidence>
<gene>
    <name evidence="8" type="ORF">EJB05_55783</name>
</gene>
<dbReference type="EMBL" id="RWGY01000789">
    <property type="protein sequence ID" value="TVT98894.1"/>
    <property type="molecule type" value="Genomic_DNA"/>
</dbReference>
<accession>A0A5J9SHX0</accession>
<feature type="transmembrane region" description="Helical" evidence="7">
    <location>
        <begin position="161"/>
        <end position="180"/>
    </location>
</feature>
<comment type="subcellular location">
    <subcellularLocation>
        <location evidence="1">Endoplasmic reticulum membrane</location>
        <topology evidence="1">Multi-pass membrane protein</topology>
    </subcellularLocation>
</comment>
<dbReference type="PANTHER" id="PTHR31168:SF19">
    <property type="entry name" value="OS01G0683700 PROTEIN"/>
    <property type="match status" value="1"/>
</dbReference>
<comment type="caution">
    <text evidence="8">The sequence shown here is derived from an EMBL/GenBank/DDBJ whole genome shotgun (WGS) entry which is preliminary data.</text>
</comment>
<evidence type="ECO:0000313" key="8">
    <source>
        <dbReference type="EMBL" id="TVT98894.1"/>
    </source>
</evidence>
<feature type="transmembrane region" description="Helical" evidence="7">
    <location>
        <begin position="35"/>
        <end position="64"/>
    </location>
</feature>
<comment type="similarity">
    <text evidence="2">Belongs to the EMC6 family.</text>
</comment>
<evidence type="ECO:0000256" key="2">
    <source>
        <dbReference type="ARBA" id="ARBA00009436"/>
    </source>
</evidence>
<evidence type="ECO:0000256" key="6">
    <source>
        <dbReference type="ARBA" id="ARBA00023136"/>
    </source>
</evidence>
<sequence>MAATAASGGFINDAPILHAENLISNVKSINYSRTFLSIISGVVAGIWGFTGLMGFVFYFLVMMVGSLGLLVKAKFAVHSYFDSWSRILIEGVLGGLMLFSRFSRQGKEAELRFRSKGERIAFRFGHLPGSFAKREKRAFQEARRRGSGWASAMVREEKLDLVLVPLGVMALAVYHLWLLYTILRHPTRTVIGVNGMARKRWNTEKNGVLAVQTLRNNMMASTVLATTAITLVSVISVFIGVTSPSSAAPLRLVYGSKSGDVFAAKYLAVSLCFMLAFVCNVQAIRLYAHASFLLGGLPPGEGAAAGEEFAAYVARTVNRGSHAWSLGLRAFYVSLALFLWTFGPIPMLVCSVLMCGLLYFLDTTSEHAHAHGTAAGLHGHGQGAGEKDATV</sequence>
<dbReference type="AlphaFoldDB" id="A0A5J9SHX0"/>
<protein>
    <submittedName>
        <fullName evidence="8">Uncharacterized protein</fullName>
    </submittedName>
</protein>
<evidence type="ECO:0000256" key="5">
    <source>
        <dbReference type="ARBA" id="ARBA00022989"/>
    </source>
</evidence>
<dbReference type="Proteomes" id="UP000324897">
    <property type="component" value="Unassembled WGS sequence"/>
</dbReference>
<evidence type="ECO:0000313" key="9">
    <source>
        <dbReference type="Proteomes" id="UP000324897"/>
    </source>
</evidence>
<name>A0A5J9SHX0_9POAL</name>
<dbReference type="Pfam" id="PF07019">
    <property type="entry name" value="EMC6"/>
    <property type="match status" value="1"/>
</dbReference>
<dbReference type="Gramene" id="TVT98894">
    <property type="protein sequence ID" value="TVT98894"/>
    <property type="gene ID" value="EJB05_55783"/>
</dbReference>
<keyword evidence="5 7" id="KW-1133">Transmembrane helix</keyword>
<dbReference type="GO" id="GO:0005789">
    <property type="term" value="C:endoplasmic reticulum membrane"/>
    <property type="evidence" value="ECO:0007669"/>
    <property type="project" value="UniProtKB-SubCell"/>
</dbReference>
<feature type="transmembrane region" description="Helical" evidence="7">
    <location>
        <begin position="262"/>
        <end position="284"/>
    </location>
</feature>
<feature type="transmembrane region" description="Helical" evidence="7">
    <location>
        <begin position="331"/>
        <end position="361"/>
    </location>
</feature>